<evidence type="ECO:0000313" key="7">
    <source>
        <dbReference type="EMBL" id="MBI4210550.1"/>
    </source>
</evidence>
<evidence type="ECO:0000256" key="2">
    <source>
        <dbReference type="ARBA" id="ARBA00022980"/>
    </source>
</evidence>
<keyword evidence="2 5" id="KW-0689">Ribosomal protein</keyword>
<dbReference type="AlphaFoldDB" id="A0A8T3YLI6"/>
<dbReference type="GO" id="GO:0003735">
    <property type="term" value="F:structural constituent of ribosome"/>
    <property type="evidence" value="ECO:0007669"/>
    <property type="project" value="InterPro"/>
</dbReference>
<keyword evidence="3 5" id="KW-0687">Ribonucleoprotein</keyword>
<reference evidence="7" key="1">
    <citation type="submission" date="2020-07" db="EMBL/GenBank/DDBJ databases">
        <title>Huge and variable diversity of episymbiotic CPR bacteria and DPANN archaea in groundwater ecosystems.</title>
        <authorList>
            <person name="He C.Y."/>
            <person name="Keren R."/>
            <person name="Whittaker M."/>
            <person name="Farag I.F."/>
            <person name="Doudna J."/>
            <person name="Cate J.H.D."/>
            <person name="Banfield J.F."/>
        </authorList>
    </citation>
    <scope>NUCLEOTIDE SEQUENCE</scope>
    <source>
        <strain evidence="7">NC_groundwater_1296_Ag_S-0.2um_52_80</strain>
    </source>
</reference>
<dbReference type="HAMAP" id="MF_00481">
    <property type="entry name" value="Ribosomal_eL30"/>
    <property type="match status" value="1"/>
</dbReference>
<evidence type="ECO:0000256" key="3">
    <source>
        <dbReference type="ARBA" id="ARBA00023274"/>
    </source>
</evidence>
<evidence type="ECO:0000256" key="5">
    <source>
        <dbReference type="HAMAP-Rule" id="MF_00481"/>
    </source>
</evidence>
<dbReference type="GO" id="GO:0003723">
    <property type="term" value="F:RNA binding"/>
    <property type="evidence" value="ECO:0007669"/>
    <property type="project" value="InterPro"/>
</dbReference>
<dbReference type="InterPro" id="IPR022991">
    <property type="entry name" value="Ribosomal_eL30_CS"/>
</dbReference>
<protein>
    <recommendedName>
        <fullName evidence="4 5">Large ribosomal subunit protein eL30</fullName>
    </recommendedName>
</protein>
<dbReference type="NCBIfam" id="NF002172">
    <property type="entry name" value="PRK01018.1"/>
    <property type="match status" value="1"/>
</dbReference>
<dbReference type="PROSITE" id="PS00993">
    <property type="entry name" value="RIBOSOMAL_L30E_2"/>
    <property type="match status" value="1"/>
</dbReference>
<dbReference type="InterPro" id="IPR004038">
    <property type="entry name" value="Ribosomal_eL8/eL30/eS12/Gad45"/>
</dbReference>
<comment type="similarity">
    <text evidence="1 5">Belongs to the eukaryotic ribosomal protein eL30 family.</text>
</comment>
<evidence type="ECO:0000259" key="6">
    <source>
        <dbReference type="Pfam" id="PF01248"/>
    </source>
</evidence>
<accession>A0A8T3YLI6</accession>
<dbReference type="GO" id="GO:0022625">
    <property type="term" value="C:cytosolic large ribosomal subunit"/>
    <property type="evidence" value="ECO:0007669"/>
    <property type="project" value="InterPro"/>
</dbReference>
<proteinExistence type="inferred from homology"/>
<dbReference type="Pfam" id="PF01248">
    <property type="entry name" value="Ribosomal_L7Ae"/>
    <property type="match status" value="1"/>
</dbReference>
<dbReference type="SUPFAM" id="SSF55315">
    <property type="entry name" value="L30e-like"/>
    <property type="match status" value="1"/>
</dbReference>
<dbReference type="Proteomes" id="UP000732298">
    <property type="component" value="Unassembled WGS sequence"/>
</dbReference>
<feature type="domain" description="Ribosomal protein eL8/eL30/eS12/Gadd45" evidence="6">
    <location>
        <begin position="5"/>
        <end position="94"/>
    </location>
</feature>
<gene>
    <name evidence="5" type="primary">rpl30e</name>
    <name evidence="7" type="ORF">HY544_03530</name>
</gene>
<evidence type="ECO:0000313" key="8">
    <source>
        <dbReference type="Proteomes" id="UP000732298"/>
    </source>
</evidence>
<dbReference type="PANTHER" id="PTHR11449">
    <property type="entry name" value="RIBOSOMAL PROTEIN L30"/>
    <property type="match status" value="1"/>
</dbReference>
<dbReference type="InterPro" id="IPR000231">
    <property type="entry name" value="Ribosomal_eL30"/>
</dbReference>
<sequence length="96" mass="10078">MDSGKEIRRAVDTGKVLFGTKGAEKSLKNGSAKLIIIAGNCPKTVREKLVSLAEIGKTPHFEFAGTGLDLGSVCGKPFTITVMSVQDEGKSKVLGI</sequence>
<dbReference type="EMBL" id="JACQPB010000035">
    <property type="protein sequence ID" value="MBI4210550.1"/>
    <property type="molecule type" value="Genomic_DNA"/>
</dbReference>
<evidence type="ECO:0000256" key="1">
    <source>
        <dbReference type="ARBA" id="ARBA00007326"/>
    </source>
</evidence>
<dbReference type="GO" id="GO:0006412">
    <property type="term" value="P:translation"/>
    <property type="evidence" value="ECO:0007669"/>
    <property type="project" value="UniProtKB-UniRule"/>
</dbReference>
<name>A0A8T3YLI6_9ARCH</name>
<dbReference type="InterPro" id="IPR029064">
    <property type="entry name" value="Ribosomal_eL30-like_sf"/>
</dbReference>
<evidence type="ECO:0000256" key="4">
    <source>
        <dbReference type="ARBA" id="ARBA00035231"/>
    </source>
</evidence>
<dbReference type="Gene3D" id="3.30.1330.30">
    <property type="match status" value="1"/>
</dbReference>
<comment type="caution">
    <text evidence="7">The sequence shown here is derived from an EMBL/GenBank/DDBJ whole genome shotgun (WGS) entry which is preliminary data.</text>
</comment>
<dbReference type="InterPro" id="IPR039109">
    <property type="entry name" value="Ribosomal_eL30-like"/>
</dbReference>
<organism evidence="7 8">
    <name type="scientific">Candidatus Iainarchaeum sp</name>
    <dbReference type="NCBI Taxonomy" id="3101447"/>
    <lineage>
        <taxon>Archaea</taxon>
        <taxon>Candidatus Iainarchaeota</taxon>
        <taxon>Candidatus Iainarchaeia</taxon>
        <taxon>Candidatus Iainarchaeales</taxon>
        <taxon>Candidatus Iainarchaeaceae</taxon>
        <taxon>Candidatus Iainarchaeum</taxon>
    </lineage>
</organism>